<accession>A0A3S9QN21</accession>
<dbReference type="InterPro" id="IPR000086">
    <property type="entry name" value="NUDIX_hydrolase_dom"/>
</dbReference>
<name>A0A3S9QN21_9ACTO</name>
<dbReference type="PANTHER" id="PTHR21340">
    <property type="entry name" value="DIADENOSINE 5,5-P1,P4-TETRAPHOSPHATE PYROPHOSPHOHYDROLASE MUTT"/>
    <property type="match status" value="1"/>
</dbReference>
<dbReference type="AlphaFoldDB" id="A0A3S9QN21"/>
<dbReference type="InterPro" id="IPR015797">
    <property type="entry name" value="NUDIX_hydrolase-like_dom_sf"/>
</dbReference>
<dbReference type="PROSITE" id="PS51462">
    <property type="entry name" value="NUDIX"/>
    <property type="match status" value="1"/>
</dbReference>
<dbReference type="InterPro" id="IPR029033">
    <property type="entry name" value="His_PPase_superfam"/>
</dbReference>
<dbReference type="InterPro" id="IPR013078">
    <property type="entry name" value="His_Pase_superF_clade-1"/>
</dbReference>
<evidence type="ECO:0000313" key="3">
    <source>
        <dbReference type="EMBL" id="AZR07360.1"/>
    </source>
</evidence>
<dbReference type="CDD" id="cd03673">
    <property type="entry name" value="NUDIX_Ap6A_hydrolase"/>
    <property type="match status" value="1"/>
</dbReference>
<gene>
    <name evidence="3" type="ORF">EBQ10_08735</name>
</gene>
<protein>
    <submittedName>
        <fullName evidence="3">NUDIX hydrolase</fullName>
    </submittedName>
</protein>
<organism evidence="3 4">
    <name type="scientific">Trueperella pyogenes</name>
    <dbReference type="NCBI Taxonomy" id="1661"/>
    <lineage>
        <taxon>Bacteria</taxon>
        <taxon>Bacillati</taxon>
        <taxon>Actinomycetota</taxon>
        <taxon>Actinomycetes</taxon>
        <taxon>Actinomycetales</taxon>
        <taxon>Actinomycetaceae</taxon>
        <taxon>Trueperella</taxon>
    </lineage>
</organism>
<dbReference type="RefSeq" id="WP_126920338.1">
    <property type="nucleotide sequence ID" value="NZ_CP033905.1"/>
</dbReference>
<dbReference type="Pfam" id="PF00293">
    <property type="entry name" value="NUDIX"/>
    <property type="match status" value="1"/>
</dbReference>
<dbReference type="PROSITE" id="PS00893">
    <property type="entry name" value="NUDIX_BOX"/>
    <property type="match status" value="1"/>
</dbReference>
<dbReference type="InterPro" id="IPR051325">
    <property type="entry name" value="Nudix_hydrolase_domain"/>
</dbReference>
<proteinExistence type="predicted"/>
<dbReference type="GO" id="GO:0006754">
    <property type="term" value="P:ATP biosynthetic process"/>
    <property type="evidence" value="ECO:0007669"/>
    <property type="project" value="TreeGrafter"/>
</dbReference>
<dbReference type="Gene3D" id="3.90.79.10">
    <property type="entry name" value="Nucleoside Triphosphate Pyrophosphohydrolase"/>
    <property type="match status" value="1"/>
</dbReference>
<feature type="domain" description="Nudix hydrolase" evidence="2">
    <location>
        <begin position="3"/>
        <end position="140"/>
    </location>
</feature>
<dbReference type="PANTHER" id="PTHR21340:SF0">
    <property type="entry name" value="BIS(5'-NUCLEOSYL)-TETRAPHOSPHATASE [ASYMMETRICAL]"/>
    <property type="match status" value="1"/>
</dbReference>
<dbReference type="SMART" id="SM00855">
    <property type="entry name" value="PGAM"/>
    <property type="match status" value="1"/>
</dbReference>
<dbReference type="GO" id="GO:0004081">
    <property type="term" value="F:bis(5'-nucleosyl)-tetraphosphatase (asymmetrical) activity"/>
    <property type="evidence" value="ECO:0007669"/>
    <property type="project" value="TreeGrafter"/>
</dbReference>
<evidence type="ECO:0000259" key="2">
    <source>
        <dbReference type="PROSITE" id="PS51462"/>
    </source>
</evidence>
<evidence type="ECO:0000256" key="1">
    <source>
        <dbReference type="ARBA" id="ARBA00022801"/>
    </source>
</evidence>
<sequence>MSVDIYGAGAIIWRQRGRAVEVLLVHRPTWKDWSFPKGKVKGKETLQECCLREMKEETGYDVVLGAPLGAQRYTVAGRKTKKVRYWAATVAPAEHPALAVRRKAARASAKEIDDVRWVSVAQARALLSHPNDRELLELLAKRDADGLLRTTPVLIVRHARSVKRSVHAGSEATRPLTKTGKTRAKRLVGVLSGYGVVNIVSSPWKRCRDTVAPYALASGQDVDMCAALTEAAHEEAPHAAAGVVNNVIRRGVPTAVCVHRPTLPTLVAELAAFTPHPLRRKLPAKDPWLKTGQILIAHVADWGGQRVVAYEQVRPAL</sequence>
<dbReference type="InterPro" id="IPR020084">
    <property type="entry name" value="NUDIX_hydrolase_CS"/>
</dbReference>
<dbReference type="SUPFAM" id="SSF53254">
    <property type="entry name" value="Phosphoglycerate mutase-like"/>
    <property type="match status" value="1"/>
</dbReference>
<dbReference type="Gene3D" id="3.40.50.1240">
    <property type="entry name" value="Phosphoglycerate mutase-like"/>
    <property type="match status" value="1"/>
</dbReference>
<dbReference type="GO" id="GO:0006167">
    <property type="term" value="P:AMP biosynthetic process"/>
    <property type="evidence" value="ECO:0007669"/>
    <property type="project" value="TreeGrafter"/>
</dbReference>
<dbReference type="EMBL" id="CP033905">
    <property type="protein sequence ID" value="AZR07360.1"/>
    <property type="molecule type" value="Genomic_DNA"/>
</dbReference>
<dbReference type="Pfam" id="PF00300">
    <property type="entry name" value="His_Phos_1"/>
    <property type="match status" value="1"/>
</dbReference>
<evidence type="ECO:0000313" key="4">
    <source>
        <dbReference type="Proteomes" id="UP000275951"/>
    </source>
</evidence>
<reference evidence="3 4" key="1">
    <citation type="submission" date="2018-11" db="EMBL/GenBank/DDBJ databases">
        <title>Multidrug-resistant genes are associated with an 42-kb island TGI1 carrying a complex class 1 integron in a Trueperella pyogenes.</title>
        <authorList>
            <person name="Dong W."/>
        </authorList>
    </citation>
    <scope>NUCLEOTIDE SEQUENCE [LARGE SCALE GENOMIC DNA]</scope>
    <source>
        <strain evidence="3 4">TP4</strain>
    </source>
</reference>
<keyword evidence="1 3" id="KW-0378">Hydrolase</keyword>
<dbReference type="SUPFAM" id="SSF55811">
    <property type="entry name" value="Nudix"/>
    <property type="match status" value="1"/>
</dbReference>
<dbReference type="Proteomes" id="UP000275951">
    <property type="component" value="Chromosome"/>
</dbReference>